<sequence length="153" mass="16848">MAEITHKPVKRTQPLSIAQRLDYIFAAFGLSHGPVTICTCCQTCEGSYCAAKEGYARQSGPKEKAHCNVGCHAECSCSKGDCGYMNLPSRNSSLIRTGGSSEPMWPRPHREILLALLDTARILTLEGSHARFQWLCRAGNRLTSHEQWGLPLT</sequence>
<name>A0AAD1SIJ5_PELCU</name>
<keyword evidence="2" id="KW-1185">Reference proteome</keyword>
<accession>A0AAD1SIJ5</accession>
<organism evidence="1 2">
    <name type="scientific">Pelobates cultripes</name>
    <name type="common">Western spadefoot toad</name>
    <dbReference type="NCBI Taxonomy" id="61616"/>
    <lineage>
        <taxon>Eukaryota</taxon>
        <taxon>Metazoa</taxon>
        <taxon>Chordata</taxon>
        <taxon>Craniata</taxon>
        <taxon>Vertebrata</taxon>
        <taxon>Euteleostomi</taxon>
        <taxon>Amphibia</taxon>
        <taxon>Batrachia</taxon>
        <taxon>Anura</taxon>
        <taxon>Pelobatoidea</taxon>
        <taxon>Pelobatidae</taxon>
        <taxon>Pelobates</taxon>
    </lineage>
</organism>
<dbReference type="AlphaFoldDB" id="A0AAD1SIJ5"/>
<dbReference type="EMBL" id="OW240917">
    <property type="protein sequence ID" value="CAH2302215.1"/>
    <property type="molecule type" value="Genomic_DNA"/>
</dbReference>
<evidence type="ECO:0000313" key="2">
    <source>
        <dbReference type="Proteomes" id="UP001295444"/>
    </source>
</evidence>
<gene>
    <name evidence="1" type="ORF">PECUL_23A060605</name>
</gene>
<reference evidence="1" key="1">
    <citation type="submission" date="2022-03" db="EMBL/GenBank/DDBJ databases">
        <authorList>
            <person name="Alioto T."/>
            <person name="Alioto T."/>
            <person name="Gomez Garrido J."/>
        </authorList>
    </citation>
    <scope>NUCLEOTIDE SEQUENCE</scope>
</reference>
<protein>
    <submittedName>
        <fullName evidence="1">Uncharacterized protein</fullName>
    </submittedName>
</protein>
<evidence type="ECO:0000313" key="1">
    <source>
        <dbReference type="EMBL" id="CAH2302215.1"/>
    </source>
</evidence>
<proteinExistence type="predicted"/>
<dbReference type="Proteomes" id="UP001295444">
    <property type="component" value="Chromosome 06"/>
</dbReference>